<organism evidence="3 4">
    <name type="scientific">Zasmidium cellare</name>
    <name type="common">Wine cellar mold</name>
    <name type="synonym">Racodium cellare</name>
    <dbReference type="NCBI Taxonomy" id="395010"/>
    <lineage>
        <taxon>Eukaryota</taxon>
        <taxon>Fungi</taxon>
        <taxon>Dikarya</taxon>
        <taxon>Ascomycota</taxon>
        <taxon>Pezizomycotina</taxon>
        <taxon>Dothideomycetes</taxon>
        <taxon>Dothideomycetidae</taxon>
        <taxon>Mycosphaerellales</taxon>
        <taxon>Mycosphaerellaceae</taxon>
        <taxon>Zasmidium</taxon>
    </lineage>
</organism>
<protein>
    <recommendedName>
        <fullName evidence="5">Lipase</fullName>
    </recommendedName>
</protein>
<dbReference type="Pfam" id="PF03583">
    <property type="entry name" value="LIP"/>
    <property type="match status" value="1"/>
</dbReference>
<evidence type="ECO:0008006" key="5">
    <source>
        <dbReference type="Google" id="ProtNLM"/>
    </source>
</evidence>
<accession>A0ABR0DYJ4</accession>
<dbReference type="Gene3D" id="3.40.50.1820">
    <property type="entry name" value="alpha/beta hydrolase"/>
    <property type="match status" value="1"/>
</dbReference>
<dbReference type="InterPro" id="IPR029058">
    <property type="entry name" value="AB_hydrolase_fold"/>
</dbReference>
<keyword evidence="1" id="KW-0378">Hydrolase</keyword>
<dbReference type="PIRSF" id="PIRSF029171">
    <property type="entry name" value="Esterase_LipA"/>
    <property type="match status" value="1"/>
</dbReference>
<proteinExistence type="inferred from homology"/>
<sequence length="419" mass="45665">MLSSLVWTLALLTRLAWAAATNHSAPTPPSQDPWYTAPYNFESAEPGQILRVRNAPGNLTDLYSNASTAYNILFRTTNSHYQPAWAVTTVFVPKAFNSSRFLSYQTPYDTADLDASPSYALYGRDYTPVRPGSIGFEIGTSLSRGWYVSVPDYEGPLASFALGVTEGHATLDSIRASLTMFEGWGLSKDPKVALWGYSNGAQTSEFALELQVQYAPELQIAGAALGGIPNSLYTVAKYTASGTMFAALLPGGLLGLTSQDQEARNYLLSQLSPTGQYNASTFLRAFNLSQYQAIPFYAFQDIFKYFKDGSAVLQDPRIQKLFYRETIAGYHGTPQVPLYIYKAVHDDVGPINDTDELVARYCGVGVNIQYEKNTLGKHLDETANGEQGALTFLSSVLGGSYNHTGCTTRYVSINATAGA</sequence>
<feature type="chain" id="PRO_5045014674" description="Lipase" evidence="2">
    <location>
        <begin position="19"/>
        <end position="419"/>
    </location>
</feature>
<keyword evidence="4" id="KW-1185">Reference proteome</keyword>
<evidence type="ECO:0000256" key="2">
    <source>
        <dbReference type="PIRNR" id="PIRNR029171"/>
    </source>
</evidence>
<dbReference type="SUPFAM" id="SSF53474">
    <property type="entry name" value="alpha/beta-Hydrolases"/>
    <property type="match status" value="1"/>
</dbReference>
<dbReference type="PANTHER" id="PTHR34853:SF5">
    <property type="entry name" value="LIP-DOMAIN-CONTAINING PROTEIN-RELATED"/>
    <property type="match status" value="1"/>
</dbReference>
<comment type="similarity">
    <text evidence="2">Belongs to the AB hydrolase superfamily. Lipase family.</text>
</comment>
<dbReference type="PANTHER" id="PTHR34853">
    <property type="match status" value="1"/>
</dbReference>
<gene>
    <name evidence="3" type="ORF">PRZ48_015179</name>
</gene>
<comment type="caution">
    <text evidence="3">The sequence shown here is derived from an EMBL/GenBank/DDBJ whole genome shotgun (WGS) entry which is preliminary data.</text>
</comment>
<dbReference type="Gene3D" id="1.10.260.130">
    <property type="match status" value="1"/>
</dbReference>
<evidence type="ECO:0000313" key="4">
    <source>
        <dbReference type="Proteomes" id="UP001305779"/>
    </source>
</evidence>
<dbReference type="InterPro" id="IPR005152">
    <property type="entry name" value="Lipase_secreted"/>
</dbReference>
<name>A0ABR0DYJ4_ZASCE</name>
<feature type="signal peptide" evidence="2">
    <location>
        <begin position="1"/>
        <end position="18"/>
    </location>
</feature>
<reference evidence="3 4" key="1">
    <citation type="journal article" date="2023" name="G3 (Bethesda)">
        <title>A chromosome-level genome assembly of Zasmidium syzygii isolated from banana leaves.</title>
        <authorList>
            <person name="van Westerhoven A.C."/>
            <person name="Mehrabi R."/>
            <person name="Talebi R."/>
            <person name="Steentjes M.B.F."/>
            <person name="Corcolon B."/>
            <person name="Chong P.A."/>
            <person name="Kema G.H.J."/>
            <person name="Seidl M.F."/>
        </authorList>
    </citation>
    <scope>NUCLEOTIDE SEQUENCE [LARGE SCALE GENOMIC DNA]</scope>
    <source>
        <strain evidence="3 4">P124</strain>
    </source>
</reference>
<evidence type="ECO:0000256" key="1">
    <source>
        <dbReference type="ARBA" id="ARBA00022801"/>
    </source>
</evidence>
<dbReference type="EMBL" id="JAXOVC010000015">
    <property type="protein sequence ID" value="KAK4493993.1"/>
    <property type="molecule type" value="Genomic_DNA"/>
</dbReference>
<keyword evidence="2" id="KW-0732">Signal</keyword>
<evidence type="ECO:0000313" key="3">
    <source>
        <dbReference type="EMBL" id="KAK4493993.1"/>
    </source>
</evidence>
<dbReference type="Proteomes" id="UP001305779">
    <property type="component" value="Unassembled WGS sequence"/>
</dbReference>